<dbReference type="GO" id="GO:0050291">
    <property type="term" value="F:sphingosine N-acyltransferase activity"/>
    <property type="evidence" value="ECO:0007669"/>
    <property type="project" value="InterPro"/>
</dbReference>
<evidence type="ECO:0000256" key="6">
    <source>
        <dbReference type="ARBA" id="ARBA00023136"/>
    </source>
</evidence>
<feature type="transmembrane region" description="Helical" evidence="8">
    <location>
        <begin position="235"/>
        <end position="258"/>
    </location>
</feature>
<evidence type="ECO:0000256" key="4">
    <source>
        <dbReference type="ARBA" id="ARBA00022692"/>
    </source>
</evidence>
<dbReference type="RefSeq" id="XP_022656623.1">
    <property type="nucleotide sequence ID" value="XM_022800888.1"/>
</dbReference>
<comment type="subcellular location">
    <subcellularLocation>
        <location evidence="1">Membrane</location>
        <topology evidence="1">Multi-pass membrane protein</topology>
    </subcellularLocation>
</comment>
<dbReference type="EnsemblMetazoa" id="XM_022800892">
    <property type="protein sequence ID" value="XP_022656627"/>
    <property type="gene ID" value="LOC111248462"/>
</dbReference>
<evidence type="ECO:0000313" key="11">
    <source>
        <dbReference type="Proteomes" id="UP000594260"/>
    </source>
</evidence>
<feature type="transmembrane region" description="Helical" evidence="8">
    <location>
        <begin position="278"/>
        <end position="310"/>
    </location>
</feature>
<dbReference type="PROSITE" id="PS50922">
    <property type="entry name" value="TLC"/>
    <property type="match status" value="1"/>
</dbReference>
<dbReference type="KEGG" id="vde:111248462"/>
<reference evidence="10" key="1">
    <citation type="submission" date="2021-01" db="UniProtKB">
        <authorList>
            <consortium name="EnsemblMetazoa"/>
        </authorList>
    </citation>
    <scope>IDENTIFICATION</scope>
</reference>
<accession>A0A7M7M833</accession>
<dbReference type="Pfam" id="PF03798">
    <property type="entry name" value="TRAM_LAG1_CLN8"/>
    <property type="match status" value="1"/>
</dbReference>
<proteinExistence type="predicted"/>
<feature type="transmembrane region" description="Helical" evidence="8">
    <location>
        <begin position="178"/>
        <end position="195"/>
    </location>
</feature>
<keyword evidence="4 7" id="KW-0812">Transmembrane</keyword>
<dbReference type="EnsemblMetazoa" id="XM_022800890">
    <property type="protein sequence ID" value="XP_022656625"/>
    <property type="gene ID" value="LOC111248462"/>
</dbReference>
<dbReference type="PIRSF" id="PIRSF005225">
    <property type="entry name" value="LAG1_LAC1"/>
    <property type="match status" value="1"/>
</dbReference>
<evidence type="ECO:0000256" key="8">
    <source>
        <dbReference type="SAM" id="Phobius"/>
    </source>
</evidence>
<dbReference type="RefSeq" id="XP_022656626.1">
    <property type="nucleotide sequence ID" value="XM_022800891.1"/>
</dbReference>
<dbReference type="AlphaFoldDB" id="A0A7M7M833"/>
<comment type="pathway">
    <text evidence="2">Lipid metabolism; sphingolipid metabolism.</text>
</comment>
<dbReference type="RefSeq" id="XP_022656625.1">
    <property type="nucleotide sequence ID" value="XM_022800890.1"/>
</dbReference>
<evidence type="ECO:0000313" key="10">
    <source>
        <dbReference type="EnsemblMetazoa" id="XP_022656627"/>
    </source>
</evidence>
<dbReference type="InParanoid" id="A0A7M7M833"/>
<dbReference type="EnsemblMetazoa" id="XM_022800891">
    <property type="protein sequence ID" value="XP_022656626"/>
    <property type="gene ID" value="LOC111248462"/>
</dbReference>
<evidence type="ECO:0000256" key="7">
    <source>
        <dbReference type="PROSITE-ProRule" id="PRU00205"/>
    </source>
</evidence>
<comment type="pathway">
    <text evidence="3">Sphingolipid metabolism.</text>
</comment>
<organism evidence="10 11">
    <name type="scientific">Varroa destructor</name>
    <name type="common">Honeybee mite</name>
    <dbReference type="NCBI Taxonomy" id="109461"/>
    <lineage>
        <taxon>Eukaryota</taxon>
        <taxon>Metazoa</taxon>
        <taxon>Ecdysozoa</taxon>
        <taxon>Arthropoda</taxon>
        <taxon>Chelicerata</taxon>
        <taxon>Arachnida</taxon>
        <taxon>Acari</taxon>
        <taxon>Parasitiformes</taxon>
        <taxon>Mesostigmata</taxon>
        <taxon>Gamasina</taxon>
        <taxon>Dermanyssoidea</taxon>
        <taxon>Varroidae</taxon>
        <taxon>Varroa</taxon>
    </lineage>
</organism>
<dbReference type="PANTHER" id="PTHR12560:SF58">
    <property type="entry name" value="CERAMIDE SYNTHASE 1"/>
    <property type="match status" value="1"/>
</dbReference>
<evidence type="ECO:0000259" key="9">
    <source>
        <dbReference type="PROSITE" id="PS50922"/>
    </source>
</evidence>
<keyword evidence="5 8" id="KW-1133">Transmembrane helix</keyword>
<dbReference type="GeneID" id="111248462"/>
<feature type="transmembrane region" description="Helical" evidence="8">
    <location>
        <begin position="111"/>
        <end position="128"/>
    </location>
</feature>
<evidence type="ECO:0000256" key="2">
    <source>
        <dbReference type="ARBA" id="ARBA00004760"/>
    </source>
</evidence>
<keyword evidence="11" id="KW-1185">Reference proteome</keyword>
<dbReference type="RefSeq" id="XP_022656627.1">
    <property type="nucleotide sequence ID" value="XM_022800892.1"/>
</dbReference>
<feature type="transmembrane region" description="Helical" evidence="8">
    <location>
        <begin position="148"/>
        <end position="171"/>
    </location>
</feature>
<dbReference type="EnsemblMetazoa" id="XM_022800888">
    <property type="protein sequence ID" value="XP_022656623"/>
    <property type="gene ID" value="LOC111248462"/>
</dbReference>
<keyword evidence="6 7" id="KW-0472">Membrane</keyword>
<dbReference type="OrthoDB" id="6500709at2759"/>
<name>A0A7M7M833_VARDE</name>
<dbReference type="Proteomes" id="UP000594260">
    <property type="component" value="Unplaced"/>
</dbReference>
<dbReference type="RefSeq" id="XP_022656624.1">
    <property type="nucleotide sequence ID" value="XM_022800889.1"/>
</dbReference>
<dbReference type="GO" id="GO:0046513">
    <property type="term" value="P:ceramide biosynthetic process"/>
    <property type="evidence" value="ECO:0007669"/>
    <property type="project" value="InterPro"/>
</dbReference>
<dbReference type="InterPro" id="IPR006634">
    <property type="entry name" value="TLC-dom"/>
</dbReference>
<dbReference type="SMART" id="SM00724">
    <property type="entry name" value="TLC"/>
    <property type="match status" value="1"/>
</dbReference>
<evidence type="ECO:0000256" key="3">
    <source>
        <dbReference type="ARBA" id="ARBA00004991"/>
    </source>
</evidence>
<dbReference type="OMA" id="QTHERYQ"/>
<evidence type="ECO:0000256" key="1">
    <source>
        <dbReference type="ARBA" id="ARBA00004141"/>
    </source>
</evidence>
<dbReference type="EnsemblMetazoa" id="XM_022800889">
    <property type="protein sequence ID" value="XP_022656624"/>
    <property type="gene ID" value="LOC111248462"/>
</dbReference>
<dbReference type="UniPathway" id="UPA00222"/>
<dbReference type="InterPro" id="IPR016439">
    <property type="entry name" value="Lag1/Lac1-like"/>
</dbReference>
<feature type="transmembrane region" description="Helical" evidence="8">
    <location>
        <begin position="59"/>
        <end position="76"/>
    </location>
</feature>
<dbReference type="GO" id="GO:0016020">
    <property type="term" value="C:membrane"/>
    <property type="evidence" value="ECO:0007669"/>
    <property type="project" value="UniProtKB-SubCell"/>
</dbReference>
<protein>
    <recommendedName>
        <fullName evidence="9">TLC domain-containing protein</fullName>
    </recommendedName>
</protein>
<dbReference type="PANTHER" id="PTHR12560">
    <property type="entry name" value="LONGEVITY ASSURANCE FACTOR 1 LAG1"/>
    <property type="match status" value="1"/>
</dbReference>
<sequence length="338" mass="39687">MNIFSMDEWESTPSLLELIQSTYKICHFAWYRKPEGRETLLASLNTDLNSMSQVTYNEVILLVATAVAFTIFRKILTKCLLTPMAKWLKLDENNVVKFPESGWKFMIHGGLWLYTFYILMLSGRHQFFHRPSTVWDGWSMDMEIQRDIYVIYVLEGAYYLHGLYALFFYDLRRKDRQVMVAHHVICVFLLWLSYVQRCHNVGILVVFLHDVSDILLELVKIFVLLRSRQGIYYRVWGILALIFFALLIISWALTRLYYYPFKAIYATSGILLDTSNMAVLGSCSVFMILMLYVIFIMDLYWFGIITAILYKSLRGTLKNGVDDIREEDVAYQEVKKGN</sequence>
<feature type="domain" description="TLC" evidence="9">
    <location>
        <begin position="103"/>
        <end position="314"/>
    </location>
</feature>
<evidence type="ECO:0000256" key="5">
    <source>
        <dbReference type="ARBA" id="ARBA00022989"/>
    </source>
</evidence>